<dbReference type="InterPro" id="IPR051162">
    <property type="entry name" value="T4SS_component"/>
</dbReference>
<dbReference type="SUPFAM" id="SSF52540">
    <property type="entry name" value="P-loop containing nucleoside triphosphate hydrolases"/>
    <property type="match status" value="1"/>
</dbReference>
<dbReference type="Gene3D" id="3.40.50.300">
    <property type="entry name" value="P-loop containing nucleotide triphosphate hydrolases"/>
    <property type="match status" value="2"/>
</dbReference>
<keyword evidence="2" id="KW-1185">Reference proteome</keyword>
<gene>
    <name evidence="1" type="ORF">C683_0862</name>
</gene>
<dbReference type="eggNOG" id="COG0433">
    <property type="taxonomic scope" value="Bacteria"/>
</dbReference>
<evidence type="ECO:0000313" key="1">
    <source>
        <dbReference type="EMBL" id="EKU27205.1"/>
    </source>
</evidence>
<sequence length="640" mass="73195">MLSKREVIALENQGVDFDWIQNIQPQGGLSFKEQYTQAGDGVVTCLYSTLFPTRPDCFWIYRLMNNLNTITKIDISSVEKDEVLKDFNSMLSEARYQASNERTKIDRDAAADEYRVIENYARQIKSGNEVPKLMQARIYTTGATEEEVLKNKDDLAKTLMGADFRAVTQLGYQKQEWEALLKPYSKQSVTKPIQVNATEIGGGYPFNHQSLIDPNGSYMGFTDTNGAFVFDPFRITDERTSFSGLVLGKSGAGKSTLLKMLADGLLGRNCYIRGFEINKDWSRWIKTNNGKLLDLSGKDGMLNPMQPLATTTDDDGETLLQLESYYQHRANFFTLVQFLNPNMRKVDMLEFNKLFDEFYISKGLLPRNYQDPSIKQSIHIIGLPAKDYPTVREFHSFVKNYVNDPIYKNNQSSADKMAMNDFLKVLENMAYANASIFNGHTTLEGLDTEKILFIDLQTITNFSEDIRLCLMFQAISIIWQQAMKNGLKMKRLLREGKIRSDEVTYFLFFMDECQNILNPNYGFALDFIGKFVKEMRKFSAGVYFATQSPKELLPDHVDSHFADSVKKIFELCHYHIFLRLDNSVRGTIEKAMGTSFTDSEYESLMNLKRGESVWNLGGGTNYQVKIDPDMEQLEIFDGGH</sequence>
<protein>
    <submittedName>
        <fullName evidence="1">Putative ATPase</fullName>
    </submittedName>
</protein>
<dbReference type="AlphaFoldDB" id="K8Z8K0"/>
<dbReference type="EMBL" id="AMYT01000018">
    <property type="protein sequence ID" value="EKU27205.1"/>
    <property type="molecule type" value="Genomic_DNA"/>
</dbReference>
<dbReference type="Proteomes" id="UP000016057">
    <property type="component" value="Unassembled WGS sequence"/>
</dbReference>
<dbReference type="CDD" id="cd00267">
    <property type="entry name" value="ABC_ATPase"/>
    <property type="match status" value="1"/>
</dbReference>
<dbReference type="RefSeq" id="WP_009490462.1">
    <property type="nucleotide sequence ID" value="NZ_AMYT01000018.1"/>
</dbReference>
<dbReference type="InterPro" id="IPR027417">
    <property type="entry name" value="P-loop_NTPase"/>
</dbReference>
<name>K8Z8K0_9ENTE</name>
<dbReference type="PANTHER" id="PTHR30121:SF6">
    <property type="entry name" value="SLR6007 PROTEIN"/>
    <property type="match status" value="1"/>
</dbReference>
<accession>K8Z8K0</accession>
<reference evidence="1 2" key="1">
    <citation type="journal article" date="2013" name="Genome Announc.">
        <title>Draft Genome Sequence of Catellicoccus marimammalium, a Novel Species Commonly Found in Gull Feces.</title>
        <authorList>
            <person name="Weigand M.R."/>
            <person name="Ryu H."/>
            <person name="Bozcek L."/>
            <person name="Konstantinidis K.T."/>
            <person name="Santo Domingo J.W."/>
        </authorList>
    </citation>
    <scope>NUCLEOTIDE SEQUENCE [LARGE SCALE GENOMIC DNA]</scope>
    <source>
        <strain evidence="1 2">M35/04/3</strain>
    </source>
</reference>
<dbReference type="PANTHER" id="PTHR30121">
    <property type="entry name" value="UNCHARACTERIZED PROTEIN YJGR-RELATED"/>
    <property type="match status" value="1"/>
</dbReference>
<proteinExistence type="predicted"/>
<organism evidence="1 2">
    <name type="scientific">Catellicoccus marimammalium M35/04/3</name>
    <dbReference type="NCBI Taxonomy" id="1234409"/>
    <lineage>
        <taxon>Bacteria</taxon>
        <taxon>Bacillati</taxon>
        <taxon>Bacillota</taxon>
        <taxon>Bacilli</taxon>
        <taxon>Lactobacillales</taxon>
        <taxon>Enterococcaceae</taxon>
        <taxon>Catellicoccus</taxon>
    </lineage>
</organism>
<dbReference type="OrthoDB" id="9804380at2"/>
<dbReference type="STRING" id="1234409.C683_0862"/>
<dbReference type="PATRIC" id="fig|1234409.3.peg.812"/>
<comment type="caution">
    <text evidence="1">The sequence shown here is derived from an EMBL/GenBank/DDBJ whole genome shotgun (WGS) entry which is preliminary data.</text>
</comment>
<evidence type="ECO:0000313" key="2">
    <source>
        <dbReference type="Proteomes" id="UP000016057"/>
    </source>
</evidence>